<feature type="region of interest" description="Disordered" evidence="1">
    <location>
        <begin position="206"/>
        <end position="227"/>
    </location>
</feature>
<name>A0ABU2B7F3_9CORY</name>
<organism evidence="3 4">
    <name type="scientific">Corynebacterium felinum</name>
    <dbReference type="NCBI Taxonomy" id="131318"/>
    <lineage>
        <taxon>Bacteria</taxon>
        <taxon>Bacillati</taxon>
        <taxon>Actinomycetota</taxon>
        <taxon>Actinomycetes</taxon>
        <taxon>Mycobacteriales</taxon>
        <taxon>Corynebacteriaceae</taxon>
        <taxon>Corynebacterium</taxon>
    </lineage>
</organism>
<keyword evidence="4" id="KW-1185">Reference proteome</keyword>
<reference evidence="3 4" key="1">
    <citation type="submission" date="2023-07" db="EMBL/GenBank/DDBJ databases">
        <title>Sequencing the genomes of 1000 actinobacteria strains.</title>
        <authorList>
            <person name="Klenk H.-P."/>
        </authorList>
    </citation>
    <scope>NUCLEOTIDE SEQUENCE [LARGE SCALE GENOMIC DNA]</scope>
    <source>
        <strain evidence="3 4">DSM 44508</strain>
    </source>
</reference>
<feature type="compositionally biased region" description="Acidic residues" evidence="1">
    <location>
        <begin position="208"/>
        <end position="227"/>
    </location>
</feature>
<dbReference type="RefSeq" id="WP_277103651.1">
    <property type="nucleotide sequence ID" value="NZ_BAAAJS010000066.1"/>
</dbReference>
<feature type="transmembrane region" description="Helical" evidence="2">
    <location>
        <begin position="324"/>
        <end position="344"/>
    </location>
</feature>
<evidence type="ECO:0000313" key="3">
    <source>
        <dbReference type="EMBL" id="MDR7354541.1"/>
    </source>
</evidence>
<feature type="compositionally biased region" description="Acidic residues" evidence="1">
    <location>
        <begin position="121"/>
        <end position="147"/>
    </location>
</feature>
<feature type="compositionally biased region" description="Basic and acidic residues" evidence="1">
    <location>
        <begin position="49"/>
        <end position="61"/>
    </location>
</feature>
<feature type="transmembrane region" description="Helical" evidence="2">
    <location>
        <begin position="351"/>
        <end position="371"/>
    </location>
</feature>
<protein>
    <submittedName>
        <fullName evidence="3">Chemotaxis protein histidine kinase CheA</fullName>
    </submittedName>
</protein>
<keyword evidence="2" id="KW-0812">Transmembrane</keyword>
<gene>
    <name evidence="3" type="ORF">J2S37_001079</name>
</gene>
<keyword evidence="3" id="KW-0808">Transferase</keyword>
<evidence type="ECO:0000256" key="2">
    <source>
        <dbReference type="SAM" id="Phobius"/>
    </source>
</evidence>
<keyword evidence="2" id="KW-0472">Membrane</keyword>
<comment type="caution">
    <text evidence="3">The sequence shown here is derived from an EMBL/GenBank/DDBJ whole genome shotgun (WGS) entry which is preliminary data.</text>
</comment>
<dbReference type="EMBL" id="JAVDYF010000001">
    <property type="protein sequence ID" value="MDR7354541.1"/>
    <property type="molecule type" value="Genomic_DNA"/>
</dbReference>
<evidence type="ECO:0000256" key="1">
    <source>
        <dbReference type="SAM" id="MobiDB-lite"/>
    </source>
</evidence>
<feature type="transmembrane region" description="Helical" evidence="2">
    <location>
        <begin position="293"/>
        <end position="318"/>
    </location>
</feature>
<feature type="compositionally biased region" description="Acidic residues" evidence="1">
    <location>
        <begin position="63"/>
        <end position="76"/>
    </location>
</feature>
<feature type="compositionally biased region" description="Basic and acidic residues" evidence="1">
    <location>
        <begin position="92"/>
        <end position="103"/>
    </location>
</feature>
<accession>A0ABU2B7F3</accession>
<keyword evidence="2" id="KW-1133">Transmembrane helix</keyword>
<evidence type="ECO:0000313" key="4">
    <source>
        <dbReference type="Proteomes" id="UP001183619"/>
    </source>
</evidence>
<keyword evidence="3" id="KW-0418">Kinase</keyword>
<dbReference type="Proteomes" id="UP001183619">
    <property type="component" value="Unassembled WGS sequence"/>
</dbReference>
<feature type="region of interest" description="Disordered" evidence="1">
    <location>
        <begin position="12"/>
        <end position="149"/>
    </location>
</feature>
<sequence length="373" mass="40272">MSEKQLTVAELLAKAGKEEPSGSSRRRRRRSIEEGGVSVAELTGNIPKVDAKPAESKHSSEPIDPEPVEPTVEDSASDAPVTTPDGAGVEANKAEKVEEKADSSSKSTPVEPFQEQRDDAAEPEDALEQDASEEETHEDEAADDAEDAANIVISVVSADEPLRLTTGAFRAQLPEKAESAREDATVVLPAVEDEEMLALASLGAAAADEADEDYEEDYETEEDFDEAYDEQLAEEEYDEYEEYDDELVDEDAADYDDDVEYEEVESDYEDIDEAEAEYALEEAAEADEEKMSIVAVAAMALVGIILGVALFTGFQYLWSTMSKTTVGLIALGVTAALVVLVKLLRTSRDGVSMFLAGIVGLVMTFGPLLVVGF</sequence>
<proteinExistence type="predicted"/>
<dbReference type="GO" id="GO:0016301">
    <property type="term" value="F:kinase activity"/>
    <property type="evidence" value="ECO:0007669"/>
    <property type="project" value="UniProtKB-KW"/>
</dbReference>